<protein>
    <submittedName>
        <fullName evidence="2">Uncharacterized protein</fullName>
    </submittedName>
</protein>
<feature type="region of interest" description="Disordered" evidence="1">
    <location>
        <begin position="122"/>
        <end position="148"/>
    </location>
</feature>
<organism evidence="2 3">
    <name type="scientific">Saprolegnia parasitica (strain CBS 223.65)</name>
    <dbReference type="NCBI Taxonomy" id="695850"/>
    <lineage>
        <taxon>Eukaryota</taxon>
        <taxon>Sar</taxon>
        <taxon>Stramenopiles</taxon>
        <taxon>Oomycota</taxon>
        <taxon>Saprolegniomycetes</taxon>
        <taxon>Saprolegniales</taxon>
        <taxon>Saprolegniaceae</taxon>
        <taxon>Saprolegnia</taxon>
    </lineage>
</organism>
<dbReference type="OrthoDB" id="72437at2759"/>
<keyword evidence="3" id="KW-1185">Reference proteome</keyword>
<gene>
    <name evidence="2" type="ORF">SPRG_00763</name>
</gene>
<reference evidence="2 3" key="1">
    <citation type="journal article" date="2013" name="PLoS Genet.">
        <title>Distinctive expansion of potential virulence genes in the genome of the oomycete fish pathogen Saprolegnia parasitica.</title>
        <authorList>
            <person name="Jiang R.H."/>
            <person name="de Bruijn I."/>
            <person name="Haas B.J."/>
            <person name="Belmonte R."/>
            <person name="Lobach L."/>
            <person name="Christie J."/>
            <person name="van den Ackerveken G."/>
            <person name="Bottin A."/>
            <person name="Bulone V."/>
            <person name="Diaz-Moreno S.M."/>
            <person name="Dumas B."/>
            <person name="Fan L."/>
            <person name="Gaulin E."/>
            <person name="Govers F."/>
            <person name="Grenville-Briggs L.J."/>
            <person name="Horner N.R."/>
            <person name="Levin J.Z."/>
            <person name="Mammella M."/>
            <person name="Meijer H.J."/>
            <person name="Morris P."/>
            <person name="Nusbaum C."/>
            <person name="Oome S."/>
            <person name="Phillips A.J."/>
            <person name="van Rooyen D."/>
            <person name="Rzeszutek E."/>
            <person name="Saraiva M."/>
            <person name="Secombes C.J."/>
            <person name="Seidl M.F."/>
            <person name="Snel B."/>
            <person name="Stassen J.H."/>
            <person name="Sykes S."/>
            <person name="Tripathy S."/>
            <person name="van den Berg H."/>
            <person name="Vega-Arreguin J.C."/>
            <person name="Wawra S."/>
            <person name="Young S.K."/>
            <person name="Zeng Q."/>
            <person name="Dieguez-Uribeondo J."/>
            <person name="Russ C."/>
            <person name="Tyler B.M."/>
            <person name="van West P."/>
        </authorList>
    </citation>
    <scope>NUCLEOTIDE SEQUENCE [LARGE SCALE GENOMIC DNA]</scope>
    <source>
        <strain evidence="2 3">CBS 223.65</strain>
    </source>
</reference>
<proteinExistence type="predicted"/>
<dbReference type="KEGG" id="spar:SPRG_00763"/>
<dbReference type="EMBL" id="KK583190">
    <property type="protein sequence ID" value="KDO34700.1"/>
    <property type="molecule type" value="Genomic_DNA"/>
</dbReference>
<evidence type="ECO:0000313" key="3">
    <source>
        <dbReference type="Proteomes" id="UP000030745"/>
    </source>
</evidence>
<sequence>MTPDHAKQKLVLGAWIEDSFARGHLRSVSESIVFCAEHIRGFSEKKPRSQRAWVLRAIRSLDLEEFVKLNKPFKRPPVADLELEVSEILVKMHDGQASLPVSWCSPFVQVLHALASADAAQSQATRTDRPRLDTLASPPLQPLAPHID</sequence>
<dbReference type="GeneID" id="24123391"/>
<dbReference type="AlphaFoldDB" id="A0A067CZN7"/>
<accession>A0A067CZN7</accession>
<dbReference type="RefSeq" id="XP_012194370.1">
    <property type="nucleotide sequence ID" value="XM_012338980.1"/>
</dbReference>
<dbReference type="OMA" id="AWIEDSF"/>
<name>A0A067CZN7_SAPPC</name>
<evidence type="ECO:0000256" key="1">
    <source>
        <dbReference type="SAM" id="MobiDB-lite"/>
    </source>
</evidence>
<dbReference type="VEuPathDB" id="FungiDB:SPRG_00763"/>
<evidence type="ECO:0000313" key="2">
    <source>
        <dbReference type="EMBL" id="KDO34700.1"/>
    </source>
</evidence>
<dbReference type="Proteomes" id="UP000030745">
    <property type="component" value="Unassembled WGS sequence"/>
</dbReference>